<evidence type="ECO:0008006" key="8">
    <source>
        <dbReference type="Google" id="ProtNLM"/>
    </source>
</evidence>
<name>A0A9W7AKH6_9STRA</name>
<evidence type="ECO:0000259" key="3">
    <source>
        <dbReference type="Pfam" id="PF23337"/>
    </source>
</evidence>
<feature type="domain" description="PTHB1 platform" evidence="3">
    <location>
        <begin position="562"/>
        <end position="675"/>
    </location>
</feature>
<evidence type="ECO:0000256" key="1">
    <source>
        <dbReference type="SAM" id="MobiDB-lite"/>
    </source>
</evidence>
<feature type="domain" description="PTHB1 C-terminal helix bundle" evidence="5">
    <location>
        <begin position="795"/>
        <end position="871"/>
    </location>
</feature>
<dbReference type="Pfam" id="PF14727">
    <property type="entry name" value="PHTB1_N"/>
    <property type="match status" value="1"/>
</dbReference>
<gene>
    <name evidence="6" type="ORF">TrLO_g7516</name>
</gene>
<dbReference type="OrthoDB" id="10262646at2759"/>
<organism evidence="6 7">
    <name type="scientific">Triparma laevis f. longispina</name>
    <dbReference type="NCBI Taxonomy" id="1714387"/>
    <lineage>
        <taxon>Eukaryota</taxon>
        <taxon>Sar</taxon>
        <taxon>Stramenopiles</taxon>
        <taxon>Ochrophyta</taxon>
        <taxon>Bolidophyceae</taxon>
        <taxon>Parmales</taxon>
        <taxon>Triparmaceae</taxon>
        <taxon>Triparma</taxon>
    </lineage>
</organism>
<dbReference type="AlphaFoldDB" id="A0A9W7AKH6"/>
<dbReference type="PANTHER" id="PTHR20991:SF0">
    <property type="entry name" value="PROTEIN PTHB1"/>
    <property type="match status" value="1"/>
</dbReference>
<dbReference type="InterPro" id="IPR026511">
    <property type="entry name" value="PTHB1"/>
</dbReference>
<dbReference type="Pfam" id="PF23337">
    <property type="entry name" value="PTHB1_pf"/>
    <property type="match status" value="1"/>
</dbReference>
<dbReference type="InterPro" id="IPR055364">
    <property type="entry name" value="PTHB1_CtH_dom"/>
</dbReference>
<evidence type="ECO:0000259" key="5">
    <source>
        <dbReference type="Pfam" id="PF23339"/>
    </source>
</evidence>
<feature type="domain" description="PTHB1 hairpin" evidence="4">
    <location>
        <begin position="690"/>
        <end position="792"/>
    </location>
</feature>
<dbReference type="EMBL" id="BRXW01000632">
    <property type="protein sequence ID" value="GMH71032.1"/>
    <property type="molecule type" value="Genomic_DNA"/>
</dbReference>
<evidence type="ECO:0000259" key="2">
    <source>
        <dbReference type="Pfam" id="PF14727"/>
    </source>
</evidence>
<dbReference type="GO" id="GO:0016020">
    <property type="term" value="C:membrane"/>
    <property type="evidence" value="ECO:0007669"/>
    <property type="project" value="TreeGrafter"/>
</dbReference>
<accession>A0A9W7AKH6</accession>
<dbReference type="InterPro" id="IPR055362">
    <property type="entry name" value="PTHB1_pf_dom"/>
</dbReference>
<feature type="compositionally biased region" description="Polar residues" evidence="1">
    <location>
        <begin position="230"/>
        <end position="244"/>
    </location>
</feature>
<proteinExistence type="predicted"/>
<dbReference type="Pfam" id="PF23339">
    <property type="entry name" value="PTHB1_CtH"/>
    <property type="match status" value="1"/>
</dbReference>
<keyword evidence="7" id="KW-1185">Reference proteome</keyword>
<dbReference type="PANTHER" id="PTHR20991">
    <property type="entry name" value="PARATHYROID HORMONE-RESPONSIVE B1 GENE"/>
    <property type="match status" value="1"/>
</dbReference>
<feature type="region of interest" description="Disordered" evidence="1">
    <location>
        <begin position="216"/>
        <end position="244"/>
    </location>
</feature>
<sequence>MSLFKAKDYWSTSLSSTSLTEYDTSSITIAELTILDPPQPQIITGSLEGLLRIHVPNSEASAKDLLLEEDLGEPILSLKTGKFIPTGSNSAASIGLAILHPKKLVVYEVISESNTLSLRKCYEHGLGVRGKHFTAANMCKGGFGRDELREGICVQSLDSRVQIFDLDVESFSRRLVGGLLPGPIVYHEKLDAFITFNSLLDVECYSFSALASAKDTNEEDEEEDKLANLKSPNHPSNTSVSSSKKVQASWSTNLGEQIIDIQIGSLEGSSKDIVCLGTKCIFALNDLGSIKWSKFLGYETISFTLFSNPKSNNTTSPAQNIIVSGADGNLNIYRSQKLIWKAKLADPNSFSIATFVSDFECSKGMITTLSDDCRLSVSYLGTESEKEGQVVKEGKEINYDDVDEEHRKLLGIIRASQSDTRIEPREKIIMRTQVPKRLDEPDKVHVLDGGFEHLAEKATRMPCSDGSEGILKITTKLFLTYTGTGTLKDVTVTLNLPDAVMTKDTCIKIDKLKGGSATPMIIDITFYANASVLPTVDTVGVTAMFFTASGEPRTGTTELKLPLFFFCRLQPATKEPTFKFKLDTNKQPIMLAGLFDDMMDVLMDEERAGVDASGTANYVLTFRYWVADPNGVPFNATVLLSKTSGRYRVQSHSMPSLWFISQCLCSRLTAYFENSEGANSGLELNYNEPHLPLQDFYNAIDQHFWWRLKLAENLSAQNDCAQQFRTIQKRLLLRFKDRNAVPLQQLDVLLAETYHKLLELSKEVENAQWSLKSSANELSCTTLLILLFIKLRYDMSEEECEVLSSNLTPNVSDCEACGWEEMVDSGMMSLLRTVLAKKNQDQTASAQGTTLQMPQDTAKLKKHISIVVDRIHKGARLLADE</sequence>
<dbReference type="GO" id="GO:0034464">
    <property type="term" value="C:BBSome"/>
    <property type="evidence" value="ECO:0007669"/>
    <property type="project" value="InterPro"/>
</dbReference>
<evidence type="ECO:0000313" key="6">
    <source>
        <dbReference type="EMBL" id="GMH71032.1"/>
    </source>
</evidence>
<evidence type="ECO:0000313" key="7">
    <source>
        <dbReference type="Proteomes" id="UP001165122"/>
    </source>
</evidence>
<dbReference type="Proteomes" id="UP001165122">
    <property type="component" value="Unassembled WGS sequence"/>
</dbReference>
<dbReference type="InterPro" id="IPR028073">
    <property type="entry name" value="PHTB1_N_dom"/>
</dbReference>
<protein>
    <recommendedName>
        <fullName evidence="8">Protein PTHB1</fullName>
    </recommendedName>
</protein>
<evidence type="ECO:0000259" key="4">
    <source>
        <dbReference type="Pfam" id="PF23338"/>
    </source>
</evidence>
<dbReference type="InterPro" id="IPR055363">
    <property type="entry name" value="PTHB1_hp_dom"/>
</dbReference>
<dbReference type="Pfam" id="PF23338">
    <property type="entry name" value="PTHB1_hp"/>
    <property type="match status" value="1"/>
</dbReference>
<dbReference type="GO" id="GO:0060271">
    <property type="term" value="P:cilium assembly"/>
    <property type="evidence" value="ECO:0007669"/>
    <property type="project" value="TreeGrafter"/>
</dbReference>
<comment type="caution">
    <text evidence="6">The sequence shown here is derived from an EMBL/GenBank/DDBJ whole genome shotgun (WGS) entry which is preliminary data.</text>
</comment>
<feature type="domain" description="PTHB1 N-terminal" evidence="2">
    <location>
        <begin position="1"/>
        <end position="383"/>
    </location>
</feature>
<reference evidence="7" key="1">
    <citation type="journal article" date="2023" name="Commun. Biol.">
        <title>Genome analysis of Parmales, the sister group of diatoms, reveals the evolutionary specialization of diatoms from phago-mixotrophs to photoautotrophs.</title>
        <authorList>
            <person name="Ban H."/>
            <person name="Sato S."/>
            <person name="Yoshikawa S."/>
            <person name="Yamada K."/>
            <person name="Nakamura Y."/>
            <person name="Ichinomiya M."/>
            <person name="Sato N."/>
            <person name="Blanc-Mathieu R."/>
            <person name="Endo H."/>
            <person name="Kuwata A."/>
            <person name="Ogata H."/>
        </authorList>
    </citation>
    <scope>NUCLEOTIDE SEQUENCE [LARGE SCALE GENOMIC DNA]</scope>
    <source>
        <strain evidence="7">NIES 3700</strain>
    </source>
</reference>